<evidence type="ECO:0000256" key="1">
    <source>
        <dbReference type="SAM" id="MobiDB-lite"/>
    </source>
</evidence>
<dbReference type="EMBL" id="JBBPBM010000007">
    <property type="protein sequence ID" value="KAK8574594.1"/>
    <property type="molecule type" value="Genomic_DNA"/>
</dbReference>
<feature type="compositionally biased region" description="Basic and acidic residues" evidence="1">
    <location>
        <begin position="9"/>
        <end position="21"/>
    </location>
</feature>
<protein>
    <submittedName>
        <fullName evidence="2">Uncharacterized protein</fullName>
    </submittedName>
</protein>
<keyword evidence="3" id="KW-1185">Reference proteome</keyword>
<name>A0ABR2F8G8_9ROSI</name>
<feature type="compositionally biased region" description="Low complexity" evidence="1">
    <location>
        <begin position="79"/>
        <end position="88"/>
    </location>
</feature>
<comment type="caution">
    <text evidence="2">The sequence shown here is derived from an EMBL/GenBank/DDBJ whole genome shotgun (WGS) entry which is preliminary data.</text>
</comment>
<feature type="region of interest" description="Disordered" evidence="1">
    <location>
        <begin position="1"/>
        <end position="110"/>
    </location>
</feature>
<evidence type="ECO:0000313" key="2">
    <source>
        <dbReference type="EMBL" id="KAK8574594.1"/>
    </source>
</evidence>
<evidence type="ECO:0000313" key="3">
    <source>
        <dbReference type="Proteomes" id="UP001472677"/>
    </source>
</evidence>
<gene>
    <name evidence="2" type="ORF">V6N12_062284</name>
</gene>
<organism evidence="2 3">
    <name type="scientific">Hibiscus sabdariffa</name>
    <name type="common">roselle</name>
    <dbReference type="NCBI Taxonomy" id="183260"/>
    <lineage>
        <taxon>Eukaryota</taxon>
        <taxon>Viridiplantae</taxon>
        <taxon>Streptophyta</taxon>
        <taxon>Embryophyta</taxon>
        <taxon>Tracheophyta</taxon>
        <taxon>Spermatophyta</taxon>
        <taxon>Magnoliopsida</taxon>
        <taxon>eudicotyledons</taxon>
        <taxon>Gunneridae</taxon>
        <taxon>Pentapetalae</taxon>
        <taxon>rosids</taxon>
        <taxon>malvids</taxon>
        <taxon>Malvales</taxon>
        <taxon>Malvaceae</taxon>
        <taxon>Malvoideae</taxon>
        <taxon>Hibiscus</taxon>
    </lineage>
</organism>
<accession>A0ABR2F8G8</accession>
<proteinExistence type="predicted"/>
<feature type="compositionally biased region" description="Basic and acidic residues" evidence="1">
    <location>
        <begin position="89"/>
        <end position="101"/>
    </location>
</feature>
<sequence length="177" mass="18543">MLSLLLQSSDRKPDGKLHGRMGDCLAAEVRANQGSNERRVAPSHRGSLGSETPATIDASKKSLTTSMPIGDASCAGLTVSAESSSDSQSGDRESDGSRSDDGAGVSGLGLILSSDRKSDGKLHGCMGDCLVAEVRANQGSNERHVSLLPVIGVVWAPKRLQARHDVHGWSWLDDSGH</sequence>
<reference evidence="2 3" key="1">
    <citation type="journal article" date="2024" name="G3 (Bethesda)">
        <title>Genome assembly of Hibiscus sabdariffa L. provides insights into metabolisms of medicinal natural products.</title>
        <authorList>
            <person name="Kim T."/>
        </authorList>
    </citation>
    <scope>NUCLEOTIDE SEQUENCE [LARGE SCALE GENOMIC DNA]</scope>
    <source>
        <strain evidence="2">TK-2024</strain>
        <tissue evidence="2">Old leaves</tissue>
    </source>
</reference>
<dbReference type="Proteomes" id="UP001472677">
    <property type="component" value="Unassembled WGS sequence"/>
</dbReference>